<dbReference type="Proteomes" id="UP000215509">
    <property type="component" value="Unassembled WGS sequence"/>
</dbReference>
<dbReference type="InterPro" id="IPR028098">
    <property type="entry name" value="Glyco_trans_4-like_N"/>
</dbReference>
<dbReference type="CDD" id="cd03801">
    <property type="entry name" value="GT4_PimA-like"/>
    <property type="match status" value="1"/>
</dbReference>
<feature type="domain" description="Glycosyl transferase family 1" evidence="1">
    <location>
        <begin position="195"/>
        <end position="359"/>
    </location>
</feature>
<proteinExistence type="predicted"/>
<dbReference type="PANTHER" id="PTHR45947:SF3">
    <property type="entry name" value="SULFOQUINOVOSYL TRANSFERASE SQD2"/>
    <property type="match status" value="1"/>
</dbReference>
<organism evidence="3 4">
    <name type="scientific">Paenibacillus rigui</name>
    <dbReference type="NCBI Taxonomy" id="554312"/>
    <lineage>
        <taxon>Bacteria</taxon>
        <taxon>Bacillati</taxon>
        <taxon>Bacillota</taxon>
        <taxon>Bacilli</taxon>
        <taxon>Bacillales</taxon>
        <taxon>Paenibacillaceae</taxon>
        <taxon>Paenibacillus</taxon>
    </lineage>
</organism>
<dbReference type="GO" id="GO:0016757">
    <property type="term" value="F:glycosyltransferase activity"/>
    <property type="evidence" value="ECO:0007669"/>
    <property type="project" value="InterPro"/>
</dbReference>
<reference evidence="3 4" key="1">
    <citation type="submission" date="2017-07" db="EMBL/GenBank/DDBJ databases">
        <title>Genome sequencing and assembly of Paenibacillus rigui.</title>
        <authorList>
            <person name="Mayilraj S."/>
        </authorList>
    </citation>
    <scope>NUCLEOTIDE SEQUENCE [LARGE SCALE GENOMIC DNA]</scope>
    <source>
        <strain evidence="3 4">JCM 16352</strain>
    </source>
</reference>
<dbReference type="PANTHER" id="PTHR45947">
    <property type="entry name" value="SULFOQUINOVOSYL TRANSFERASE SQD2"/>
    <property type="match status" value="1"/>
</dbReference>
<comment type="caution">
    <text evidence="3">The sequence shown here is derived from an EMBL/GenBank/DDBJ whole genome shotgun (WGS) entry which is preliminary data.</text>
</comment>
<dbReference type="InterPro" id="IPR050194">
    <property type="entry name" value="Glycosyltransferase_grp1"/>
</dbReference>
<dbReference type="Pfam" id="PF00534">
    <property type="entry name" value="Glycos_transf_1"/>
    <property type="match status" value="1"/>
</dbReference>
<evidence type="ECO:0000259" key="2">
    <source>
        <dbReference type="Pfam" id="PF13439"/>
    </source>
</evidence>
<evidence type="ECO:0000313" key="3">
    <source>
        <dbReference type="EMBL" id="OXM87343.1"/>
    </source>
</evidence>
<gene>
    <name evidence="3" type="ORF">CF651_06860</name>
</gene>
<keyword evidence="3" id="KW-0808">Transferase</keyword>
<dbReference type="Gene3D" id="3.40.50.2000">
    <property type="entry name" value="Glycogen Phosphorylase B"/>
    <property type="match status" value="2"/>
</dbReference>
<dbReference type="SUPFAM" id="SSF53756">
    <property type="entry name" value="UDP-Glycosyltransferase/glycogen phosphorylase"/>
    <property type="match status" value="1"/>
</dbReference>
<evidence type="ECO:0000259" key="1">
    <source>
        <dbReference type="Pfam" id="PF00534"/>
    </source>
</evidence>
<dbReference type="RefSeq" id="WP_094014092.1">
    <property type="nucleotide sequence ID" value="NZ_NMQW01000008.1"/>
</dbReference>
<dbReference type="InterPro" id="IPR001296">
    <property type="entry name" value="Glyco_trans_1"/>
</dbReference>
<sequence>MSRPVVVIISPGSFAIPSATSSSVELVVEQVAKRLTREVQPVVIGKTVKGSAASEVIDGVSYVRVPASSPQAYIRKAARKLNELRPALIQVENRPRFARHLRRVHPNAAIWLVLHSLTFVSRPHIGDAELRRCLAAADRIVVNSNFLKEQLIRKAPAVRGKIAVNHLGVDMEAFISRWSEEGRALRERKLSELGYSGKKVILYVGRLIEIKGVHHLLQAMPQIAAQVQDVVLLVVGSAYYGSGRVTPYVQKLYRIARQMPRHIRFVSYVPHSEIAAWFRLADVLVVPSNKKEAFGLVNVEAMASGVPVVATRAGGMKEIIDHGVTGYLVDASVLNKELTPWIVTLLQQERLVRQLGEESIRKVREQFTWERTAERWLALYRSVPKMKK</sequence>
<dbReference type="EMBL" id="NMQW01000008">
    <property type="protein sequence ID" value="OXM87343.1"/>
    <property type="molecule type" value="Genomic_DNA"/>
</dbReference>
<feature type="domain" description="Glycosyltransferase subfamily 4-like N-terminal" evidence="2">
    <location>
        <begin position="24"/>
        <end position="172"/>
    </location>
</feature>
<keyword evidence="4" id="KW-1185">Reference proteome</keyword>
<dbReference type="AlphaFoldDB" id="A0A229UVK2"/>
<name>A0A229UVK2_9BACL</name>
<evidence type="ECO:0000313" key="4">
    <source>
        <dbReference type="Proteomes" id="UP000215509"/>
    </source>
</evidence>
<dbReference type="OrthoDB" id="139410at2"/>
<dbReference type="Pfam" id="PF13439">
    <property type="entry name" value="Glyco_transf_4"/>
    <property type="match status" value="1"/>
</dbReference>
<protein>
    <submittedName>
        <fullName evidence="3">Glycosyl transferase family 1</fullName>
    </submittedName>
</protein>
<accession>A0A229UVK2</accession>